<feature type="region of interest" description="Disordered" evidence="4">
    <location>
        <begin position="111"/>
        <end position="147"/>
    </location>
</feature>
<dbReference type="InterPro" id="IPR051012">
    <property type="entry name" value="CellSynth/LPSAsmb/PSIAsmb"/>
</dbReference>
<organism evidence="5 6">
    <name type="scientific">Discostella pseudostelligera</name>
    <dbReference type="NCBI Taxonomy" id="259834"/>
    <lineage>
        <taxon>Eukaryota</taxon>
        <taxon>Sar</taxon>
        <taxon>Stramenopiles</taxon>
        <taxon>Ochrophyta</taxon>
        <taxon>Bacillariophyta</taxon>
        <taxon>Coscinodiscophyceae</taxon>
        <taxon>Thalassiosirophycidae</taxon>
        <taxon>Stephanodiscales</taxon>
        <taxon>Stephanodiscaceae</taxon>
        <taxon>Discostella</taxon>
    </lineage>
</organism>
<dbReference type="SMART" id="SM00028">
    <property type="entry name" value="TPR"/>
    <property type="match status" value="2"/>
</dbReference>
<evidence type="ECO:0000256" key="3">
    <source>
        <dbReference type="PROSITE-ProRule" id="PRU00339"/>
    </source>
</evidence>
<evidence type="ECO:0000256" key="1">
    <source>
        <dbReference type="ARBA" id="ARBA00022737"/>
    </source>
</evidence>
<evidence type="ECO:0000256" key="4">
    <source>
        <dbReference type="SAM" id="MobiDB-lite"/>
    </source>
</evidence>
<evidence type="ECO:0000313" key="6">
    <source>
        <dbReference type="Proteomes" id="UP001530293"/>
    </source>
</evidence>
<feature type="compositionally biased region" description="Low complexity" evidence="4">
    <location>
        <begin position="111"/>
        <end position="126"/>
    </location>
</feature>
<reference evidence="5 6" key="1">
    <citation type="submission" date="2024-10" db="EMBL/GenBank/DDBJ databases">
        <title>Updated reference genomes for cyclostephanoid diatoms.</title>
        <authorList>
            <person name="Roberts W.R."/>
            <person name="Alverson A.J."/>
        </authorList>
    </citation>
    <scope>NUCLEOTIDE SEQUENCE [LARGE SCALE GENOMIC DNA]</scope>
    <source>
        <strain evidence="5 6">AJA232-27</strain>
    </source>
</reference>
<dbReference type="Gene3D" id="1.25.40.10">
    <property type="entry name" value="Tetratricopeptide repeat domain"/>
    <property type="match status" value="3"/>
</dbReference>
<keyword evidence="2 3" id="KW-0802">TPR repeat</keyword>
<accession>A0ABD3MDR6</accession>
<feature type="region of interest" description="Disordered" evidence="4">
    <location>
        <begin position="1"/>
        <end position="55"/>
    </location>
</feature>
<feature type="repeat" description="TPR" evidence="3">
    <location>
        <begin position="863"/>
        <end position="896"/>
    </location>
</feature>
<evidence type="ECO:0000256" key="2">
    <source>
        <dbReference type="ARBA" id="ARBA00022803"/>
    </source>
</evidence>
<comment type="caution">
    <text evidence="5">The sequence shown here is derived from an EMBL/GenBank/DDBJ whole genome shotgun (WGS) entry which is preliminary data.</text>
</comment>
<feature type="compositionally biased region" description="Low complexity" evidence="4">
    <location>
        <begin position="7"/>
        <end position="16"/>
    </location>
</feature>
<dbReference type="InterPro" id="IPR019734">
    <property type="entry name" value="TPR_rpt"/>
</dbReference>
<dbReference type="PANTHER" id="PTHR45586:SF1">
    <property type="entry name" value="LIPOPOLYSACCHARIDE ASSEMBLY PROTEIN B"/>
    <property type="match status" value="1"/>
</dbReference>
<name>A0ABD3MDR6_9STRA</name>
<keyword evidence="6" id="KW-1185">Reference proteome</keyword>
<feature type="compositionally biased region" description="Polar residues" evidence="4">
    <location>
        <begin position="1270"/>
        <end position="1294"/>
    </location>
</feature>
<dbReference type="EMBL" id="JALLBG020000226">
    <property type="protein sequence ID" value="KAL3758700.1"/>
    <property type="molecule type" value="Genomic_DNA"/>
</dbReference>
<feature type="region of interest" description="Disordered" evidence="4">
    <location>
        <begin position="780"/>
        <end position="811"/>
    </location>
</feature>
<keyword evidence="1" id="KW-0677">Repeat</keyword>
<dbReference type="Proteomes" id="UP001530293">
    <property type="component" value="Unassembled WGS sequence"/>
</dbReference>
<feature type="compositionally biased region" description="Basic and acidic residues" evidence="4">
    <location>
        <begin position="36"/>
        <end position="55"/>
    </location>
</feature>
<evidence type="ECO:0000313" key="5">
    <source>
        <dbReference type="EMBL" id="KAL3758700.1"/>
    </source>
</evidence>
<feature type="region of interest" description="Disordered" evidence="4">
    <location>
        <begin position="1203"/>
        <end position="1294"/>
    </location>
</feature>
<feature type="compositionally biased region" description="Gly residues" evidence="4">
    <location>
        <begin position="1211"/>
        <end position="1221"/>
    </location>
</feature>
<dbReference type="PROSITE" id="PS50005">
    <property type="entry name" value="TPR"/>
    <property type="match status" value="1"/>
</dbReference>
<dbReference type="Pfam" id="PF13432">
    <property type="entry name" value="TPR_16"/>
    <property type="match status" value="1"/>
</dbReference>
<proteinExistence type="predicted"/>
<sequence>MQLMGESSSSSSSSKSTQPGSTRRQQQQQQQPAQIDTHEEQRKDANSSDCLRRENRSESINVVKVSPPSVIISEDEKEHPLLYLHQSVTGTGTSRERAGNGNRIMHENKLLQPSQKHQQPLLLLPPTRNSSSDMNGKGKKRDTTAHNVRKTKPSMAMLIKAAVLIISLLILGRPYLNSVINNMSAGMARSMLSDLCTTLSSAQLHIVNSVKGWDRHKLLSILPTLFDTEKAARIPTEQLEQRLELGLDLLRKYDDASGSLAVCEGVLHAILLDTEQLHDESWKGRALFDVNENRLLSKAFRCMGEARLALFSSSDVSQSFKKELLTKAKDSFESATAVDPTGPSVRSGLGLVYLLLGMDNDESNNNNQFIFQSIQHLKAAVGLIDKSGHNQTDDVTAIRMAAMHNLGLAYILLDGESLSEAPAGVKATHFIDWATSLESWVVSLNEGAMLLQMGRFEEAIIQLEQTNEFCSDALPFSRQKEVCAIVHQNLAMARNALHEAKETREHFPVDDEDLMNADASSSIDESSEEYVTETSDAHAGNIETNGTFVDKETNEPIKADANTGSSTPLRPTAVKPAMQEALTALEKAAIEGTQRTHLLLSLARARASTGDISGAVDAALRAVSAANSGDELDTSTSYLDKLMMKLAGDEQKIHVVRDHQSSGKSDESTTFVEKKDLSFLELEMKLELERLRYKVLEQEMRLGSQSSNSPPNPDHFRAIDYQQERNVASDSPPKQVSKRIDESVITSQTAITIVDYNTTFDDIPEESSPLDDARADEVGELNHGVDGSDANLEDDAASAENQPASADHVASENSAIIEETQSTTVSDDQGTSVLEDDAESVAIELPPLFSPVLKPPAPISPTAKSYMKMADAYLDKRQYTLASKQFLKVIKKAPEHLPAYLGYATALERAGNIKQIHTAALAYGNATKIAITQGDKVDPLASTGAGGIAENILRRALVLAKSSPNKNLETLQQLNAYAHTAAIAADIYHEIGLEIVRQGVEKEDKERDAIQAFTFANEFIATRNDTQTPYHVGSIVELGKLALLKDDARSVIDLFNKVKNVHMEDDVHVELLVLVGRAFVVSLTYYLAILIRFFLSLPTQPNFDTIVNFRHSCRQKLGELETAITEFTRALSFPESPSTAFAHYELASTLRKNNGDTHEINLHFEKALNLGMDPTSEVIDALGENSMTVVRALRRQYYRSMNDDVHSDTRSGGGIMSGGGVHSTSSSAFAPKSQHSENATTGQSETLSILEQGAASYDGHTPMGGEIEGTESSLSNLKAKKQQGSESNLSSLRR</sequence>
<feature type="compositionally biased region" description="Polar residues" evidence="4">
    <location>
        <begin position="1236"/>
        <end position="1249"/>
    </location>
</feature>
<dbReference type="SUPFAM" id="SSF48452">
    <property type="entry name" value="TPR-like"/>
    <property type="match status" value="2"/>
</dbReference>
<dbReference type="PANTHER" id="PTHR45586">
    <property type="entry name" value="TPR REPEAT-CONTAINING PROTEIN PA4667"/>
    <property type="match status" value="1"/>
</dbReference>
<gene>
    <name evidence="5" type="ORF">ACHAWU_001427</name>
</gene>
<protein>
    <submittedName>
        <fullName evidence="5">Uncharacterized protein</fullName>
    </submittedName>
</protein>
<dbReference type="InterPro" id="IPR011990">
    <property type="entry name" value="TPR-like_helical_dom_sf"/>
</dbReference>